<evidence type="ECO:0000313" key="6">
    <source>
        <dbReference type="EMBL" id="AGH24162.1"/>
    </source>
</evidence>
<sequence length="181" mass="20387">MSNIGKKPINFRSDTQIVVNSENFVEIYGSLGKLSLQVPKEFKIQLDLVHHQVSLIPNESTKKIKALWGLYRSLLSQAIIGVNQGYSIQLEIIGVGYRALLLDTNILSLKIGYNQDILVDIPSDIKITCLKPTVIMIEGLDKQKVHQVASEIRQLRKPDSYKGKGIRYSEEIVVLKEGKKK</sequence>
<organism evidence="6">
    <name type="scientific">Jakoba bahamiensis</name>
    <dbReference type="NCBI Taxonomy" id="221721"/>
    <lineage>
        <taxon>Eukaryota</taxon>
        <taxon>Discoba</taxon>
        <taxon>Jakobida</taxon>
        <taxon>Histionina</taxon>
        <taxon>Jakobidae</taxon>
        <taxon>Jakoba</taxon>
    </lineage>
</organism>
<dbReference type="SUPFAM" id="SSF56053">
    <property type="entry name" value="Ribosomal protein L6"/>
    <property type="match status" value="2"/>
</dbReference>
<dbReference type="AlphaFoldDB" id="M4Q9R8"/>
<dbReference type="InterPro" id="IPR036789">
    <property type="entry name" value="Ribosomal_uL6-like_a/b-dom_sf"/>
</dbReference>
<gene>
    <name evidence="6" type="primary">rpl6</name>
</gene>
<dbReference type="GO" id="GO:0019843">
    <property type="term" value="F:rRNA binding"/>
    <property type="evidence" value="ECO:0007669"/>
    <property type="project" value="InterPro"/>
</dbReference>
<geneLocation type="mitochondrion" evidence="6"/>
<dbReference type="GeneID" id="15333090"/>
<dbReference type="Gene3D" id="3.90.930.12">
    <property type="entry name" value="Ribosomal protein L6, alpha-beta domain"/>
    <property type="match status" value="2"/>
</dbReference>
<evidence type="ECO:0000256" key="3">
    <source>
        <dbReference type="ARBA" id="ARBA00023274"/>
    </source>
</evidence>
<dbReference type="PANTHER" id="PTHR11655:SF14">
    <property type="entry name" value="LARGE RIBOSOMAL SUBUNIT PROTEIN UL6M"/>
    <property type="match status" value="1"/>
</dbReference>
<dbReference type="InterPro" id="IPR020040">
    <property type="entry name" value="Ribosomal_uL6_a/b-dom"/>
</dbReference>
<dbReference type="PIRSF" id="PIRSF002162">
    <property type="entry name" value="Ribosomal_L6"/>
    <property type="match status" value="1"/>
</dbReference>
<dbReference type="RefSeq" id="YP_007890668.1">
    <property type="nucleotide sequence ID" value="NC_021126.1"/>
</dbReference>
<comment type="similarity">
    <text evidence="1 4">Belongs to the universal ribosomal protein uL6 family.</text>
</comment>
<proteinExistence type="inferred from homology"/>
<keyword evidence="2 4" id="KW-0689">Ribosomal protein</keyword>
<dbReference type="InterPro" id="IPR000702">
    <property type="entry name" value="Ribosomal_uL6-like"/>
</dbReference>
<dbReference type="GO" id="GO:0005762">
    <property type="term" value="C:mitochondrial large ribosomal subunit"/>
    <property type="evidence" value="ECO:0007669"/>
    <property type="project" value="TreeGrafter"/>
</dbReference>
<accession>M4Q9R8</accession>
<feature type="domain" description="Large ribosomal subunit protein uL6 alpha-beta" evidence="5">
    <location>
        <begin position="93"/>
        <end position="168"/>
    </location>
</feature>
<dbReference type="InterPro" id="IPR002358">
    <property type="entry name" value="Ribosomal_uL6_CS"/>
</dbReference>
<dbReference type="GO" id="GO:0003735">
    <property type="term" value="F:structural constituent of ribosome"/>
    <property type="evidence" value="ECO:0007669"/>
    <property type="project" value="InterPro"/>
</dbReference>
<reference evidence="6" key="1">
    <citation type="journal article" date="2006" name="RNA">
        <title>Hybrid E. coli--Mitochondrial ribonuclease P RNAs are catalytically active.</title>
        <authorList>
            <person name="Seif E."/>
            <person name="Cadieux A."/>
            <person name="Lang B.F."/>
        </authorList>
    </citation>
    <scope>NUCLEOTIDE SEQUENCE</scope>
    <source>
        <strain evidence="6">ATCC 50695</strain>
    </source>
</reference>
<evidence type="ECO:0000256" key="4">
    <source>
        <dbReference type="RuleBase" id="RU003869"/>
    </source>
</evidence>
<feature type="domain" description="Large ribosomal subunit protein uL6 alpha-beta" evidence="5">
    <location>
        <begin position="14"/>
        <end position="85"/>
    </location>
</feature>
<dbReference type="GO" id="GO:0006412">
    <property type="term" value="P:translation"/>
    <property type="evidence" value="ECO:0007669"/>
    <property type="project" value="InterPro"/>
</dbReference>
<keyword evidence="3 4" id="KW-0687">Ribonucleoprotein</keyword>
<dbReference type="PANTHER" id="PTHR11655">
    <property type="entry name" value="60S/50S RIBOSOMAL PROTEIN L6/L9"/>
    <property type="match status" value="1"/>
</dbReference>
<evidence type="ECO:0000259" key="5">
    <source>
        <dbReference type="Pfam" id="PF00347"/>
    </source>
</evidence>
<dbReference type="Pfam" id="PF00347">
    <property type="entry name" value="Ribosomal_L6"/>
    <property type="match status" value="2"/>
</dbReference>
<dbReference type="InterPro" id="IPR019906">
    <property type="entry name" value="Ribosomal_uL6_bac-type"/>
</dbReference>
<dbReference type="NCBIfam" id="TIGR03654">
    <property type="entry name" value="L6_bact"/>
    <property type="match status" value="1"/>
</dbReference>
<evidence type="ECO:0000256" key="2">
    <source>
        <dbReference type="ARBA" id="ARBA00022980"/>
    </source>
</evidence>
<dbReference type="PROSITE" id="PS00525">
    <property type="entry name" value="RIBOSOMAL_L6_1"/>
    <property type="match status" value="1"/>
</dbReference>
<evidence type="ECO:0000256" key="1">
    <source>
        <dbReference type="ARBA" id="ARBA00009356"/>
    </source>
</evidence>
<keyword evidence="6" id="KW-0496">Mitochondrion</keyword>
<name>M4Q9R8_9EUKA</name>
<dbReference type="PRINTS" id="PR00059">
    <property type="entry name" value="RIBOSOMALL6"/>
</dbReference>
<reference evidence="6" key="2">
    <citation type="journal article" date="2013" name="Genome Biol. Evol.">
        <title>Strikingly bacteria-like and gene-rich mitochondrial genomes throughout jakobid protists.</title>
        <authorList>
            <person name="Burger G."/>
            <person name="Gray M.W."/>
            <person name="Forget L."/>
            <person name="Lang B.F."/>
        </authorList>
    </citation>
    <scope>NUCLEOTIDE SEQUENCE</scope>
    <source>
        <strain evidence="6">ATCC 50695</strain>
    </source>
</reference>
<protein>
    <submittedName>
        <fullName evidence="6">Ribosomal protein L6</fullName>
    </submittedName>
</protein>
<dbReference type="EMBL" id="KC353354">
    <property type="protein sequence ID" value="AGH24162.1"/>
    <property type="molecule type" value="Genomic_DNA"/>
</dbReference>